<dbReference type="OrthoDB" id="1523452at2"/>
<dbReference type="InterPro" id="IPR014985">
    <property type="entry name" value="WbqC"/>
</dbReference>
<dbReference type="AlphaFoldDB" id="A0A5C6V220"/>
<proteinExistence type="predicted"/>
<evidence type="ECO:0000313" key="1">
    <source>
        <dbReference type="EMBL" id="TXC77075.1"/>
    </source>
</evidence>
<dbReference type="EMBL" id="VORB01000008">
    <property type="protein sequence ID" value="TXC77075.1"/>
    <property type="molecule type" value="Genomic_DNA"/>
</dbReference>
<comment type="caution">
    <text evidence="1">The sequence shown here is derived from an EMBL/GenBank/DDBJ whole genome shotgun (WGS) entry which is preliminary data.</text>
</comment>
<reference evidence="1 2" key="1">
    <citation type="submission" date="2019-08" db="EMBL/GenBank/DDBJ databases">
        <title>Genome of Luteibaculum oceani JCM 18817.</title>
        <authorList>
            <person name="Bowman J.P."/>
        </authorList>
    </citation>
    <scope>NUCLEOTIDE SEQUENCE [LARGE SCALE GENOMIC DNA]</scope>
    <source>
        <strain evidence="1 2">JCM 18817</strain>
    </source>
</reference>
<organism evidence="1 2">
    <name type="scientific">Luteibaculum oceani</name>
    <dbReference type="NCBI Taxonomy" id="1294296"/>
    <lineage>
        <taxon>Bacteria</taxon>
        <taxon>Pseudomonadati</taxon>
        <taxon>Bacteroidota</taxon>
        <taxon>Flavobacteriia</taxon>
        <taxon>Flavobacteriales</taxon>
        <taxon>Luteibaculaceae</taxon>
        <taxon>Luteibaculum</taxon>
    </lineage>
</organism>
<accession>A0A5C6V220</accession>
<gene>
    <name evidence="1" type="ORF">FRX97_09435</name>
</gene>
<evidence type="ECO:0000313" key="2">
    <source>
        <dbReference type="Proteomes" id="UP000321168"/>
    </source>
</evidence>
<keyword evidence="2" id="KW-1185">Reference proteome</keyword>
<protein>
    <submittedName>
        <fullName evidence="1">WbqC family protein</fullName>
    </submittedName>
</protein>
<dbReference type="Pfam" id="PF08889">
    <property type="entry name" value="WbqC"/>
    <property type="match status" value="1"/>
</dbReference>
<sequence>MRGLSPFEKVILPCCYFPNIDWILAAANADEVFIEKHENFSKQTYRNRMRILSANGVQDLILPVLNKNSKEGITQMQVNHDENWAWNHWHSVKSAYGKSPYFEYYEHHFEAFFRSAENWNLWQINLNSIQLSFNLLKLDLDVEFTKEFKAEYGVNGDLRKQFKPSKHPQLFHQEKYLQVFADRFDFKPNLSVLDLLFNLGPQSLAYILKQELNPYH</sequence>
<dbReference type="Proteomes" id="UP000321168">
    <property type="component" value="Unassembled WGS sequence"/>
</dbReference>
<name>A0A5C6V220_9FLAO</name>